<dbReference type="Proteomes" id="UP000550508">
    <property type="component" value="Unassembled WGS sequence"/>
</dbReference>
<keyword evidence="3" id="KW-1185">Reference proteome</keyword>
<organism evidence="2 3">
    <name type="scientific">Phyllobacterium pellucidum</name>
    <dbReference type="NCBI Taxonomy" id="2740464"/>
    <lineage>
        <taxon>Bacteria</taxon>
        <taxon>Pseudomonadati</taxon>
        <taxon>Pseudomonadota</taxon>
        <taxon>Alphaproteobacteria</taxon>
        <taxon>Hyphomicrobiales</taxon>
        <taxon>Phyllobacteriaceae</taxon>
        <taxon>Phyllobacterium</taxon>
    </lineage>
</organism>
<dbReference type="InterPro" id="IPR001048">
    <property type="entry name" value="Asp/Glu/Uridylate_kinase"/>
</dbReference>
<sequence>MKPLVVKLGGSTAGKAEMQHWIDALASSTFPLVIVPGGGPFADQVRLAQKRFGISDDAAHAMAILSMDQFGMMLAERHDRLRLARTVGEIGDVLVAERIPVWLPSTMTIDAADVERSWNVTSDSLSAWLAEKLGAKALLLIKQTDEYLHCASLSALADAAIVDPLLDKMLAPDIDLYIAGPQTLDALKLPLATIPGHPIMRCSIVEDMGAQ</sequence>
<reference evidence="2 3" key="1">
    <citation type="submission" date="2020-05" db="EMBL/GenBank/DDBJ databases">
        <authorList>
            <person name="Kim M.K."/>
        </authorList>
    </citation>
    <scope>NUCLEOTIDE SEQUENCE [LARGE SCALE GENOMIC DNA]</scope>
    <source>
        <strain evidence="2 3">BT25</strain>
    </source>
</reference>
<evidence type="ECO:0000259" key="1">
    <source>
        <dbReference type="Pfam" id="PF00696"/>
    </source>
</evidence>
<dbReference type="AlphaFoldDB" id="A0A849VUB2"/>
<dbReference type="Pfam" id="PF00696">
    <property type="entry name" value="AA_kinase"/>
    <property type="match status" value="1"/>
</dbReference>
<proteinExistence type="predicted"/>
<name>A0A849VUB2_9HYPH</name>
<dbReference type="EMBL" id="JABUMX010000006">
    <property type="protein sequence ID" value="NTS33568.1"/>
    <property type="molecule type" value="Genomic_DNA"/>
</dbReference>
<dbReference type="InterPro" id="IPR036393">
    <property type="entry name" value="AceGlu_kinase-like_sf"/>
</dbReference>
<accession>A0A849VUB2</accession>
<comment type="caution">
    <text evidence="2">The sequence shown here is derived from an EMBL/GenBank/DDBJ whole genome shotgun (WGS) entry which is preliminary data.</text>
</comment>
<dbReference type="SUPFAM" id="SSF53633">
    <property type="entry name" value="Carbamate kinase-like"/>
    <property type="match status" value="1"/>
</dbReference>
<evidence type="ECO:0000313" key="3">
    <source>
        <dbReference type="Proteomes" id="UP000550508"/>
    </source>
</evidence>
<feature type="domain" description="Aspartate/glutamate/uridylate kinase" evidence="1">
    <location>
        <begin position="3"/>
        <end position="145"/>
    </location>
</feature>
<protein>
    <submittedName>
        <fullName evidence="2">Dihydroneopterin aldolase</fullName>
    </submittedName>
</protein>
<gene>
    <name evidence="2" type="ORF">HQ945_20120</name>
</gene>
<dbReference type="Gene3D" id="3.40.1160.10">
    <property type="entry name" value="Acetylglutamate kinase-like"/>
    <property type="match status" value="1"/>
</dbReference>
<evidence type="ECO:0000313" key="2">
    <source>
        <dbReference type="EMBL" id="NTS33568.1"/>
    </source>
</evidence>
<dbReference type="RefSeq" id="WP_113280428.1">
    <property type="nucleotide sequence ID" value="NZ_JABUMX010000006.1"/>
</dbReference>